<reference evidence="2" key="2">
    <citation type="submission" date="2025-08" db="UniProtKB">
        <authorList>
            <consortium name="RefSeq"/>
        </authorList>
    </citation>
    <scope>IDENTIFICATION</scope>
    <source>
        <tissue evidence="2">Leaf</tissue>
    </source>
</reference>
<reference evidence="1" key="1">
    <citation type="journal article" date="2014" name="Nat. Commun.">
        <title>The tobacco genome sequence and its comparison with those of tomato and potato.</title>
        <authorList>
            <person name="Sierro N."/>
            <person name="Battey J.N."/>
            <person name="Ouadi S."/>
            <person name="Bakaher N."/>
            <person name="Bovet L."/>
            <person name="Willig A."/>
            <person name="Goepfert S."/>
            <person name="Peitsch M.C."/>
            <person name="Ivanov N.V."/>
        </authorList>
    </citation>
    <scope>NUCLEOTIDE SEQUENCE [LARGE SCALE GENOMIC DNA]</scope>
</reference>
<dbReference type="RefSeq" id="XP_075088462.1">
    <property type="nucleotide sequence ID" value="XM_075232361.1"/>
</dbReference>
<accession>A0AC58SU17</accession>
<keyword evidence="1" id="KW-1185">Reference proteome</keyword>
<evidence type="ECO:0000313" key="1">
    <source>
        <dbReference type="Proteomes" id="UP000790787"/>
    </source>
</evidence>
<sequence length="293" mass="33232">MINKGSDEGSSTKSVAAGTETDLMLIYSDREWIVDTCASNHMASSLQMLKAYRLVPKSDRSKVHLPTGGVVSVTHTGLAFVFKNQDIFNALYIPEFKFNLLLVSKLTKELKCLNGVAEKKHITIFEIARALRFQAGIPLRFWGECVNTDVYLLNRLPSRVINVKSPFEMLYLHAPSLSHLKVFGFLCYADMCMDKFASKAIPEHVLALHSAVYKLKTFREAVSDSKWVQEMKQEVVALEDNNTWAIVDFPPDKAPIGCKWIFKVKYRASGEIERYKPELVPKRIQSEKGSRLH</sequence>
<protein>
    <submittedName>
        <fullName evidence="2">Uncharacterized protein LOC142170448</fullName>
    </submittedName>
</protein>
<evidence type="ECO:0000313" key="2">
    <source>
        <dbReference type="RefSeq" id="XP_075088462.1"/>
    </source>
</evidence>
<dbReference type="Proteomes" id="UP000790787">
    <property type="component" value="Chromosome 16"/>
</dbReference>
<gene>
    <name evidence="2" type="primary">LOC142170448</name>
</gene>
<organism evidence="1 2">
    <name type="scientific">Nicotiana tabacum</name>
    <name type="common">Common tobacco</name>
    <dbReference type="NCBI Taxonomy" id="4097"/>
    <lineage>
        <taxon>Eukaryota</taxon>
        <taxon>Viridiplantae</taxon>
        <taxon>Streptophyta</taxon>
        <taxon>Embryophyta</taxon>
        <taxon>Tracheophyta</taxon>
        <taxon>Spermatophyta</taxon>
        <taxon>Magnoliopsida</taxon>
        <taxon>eudicotyledons</taxon>
        <taxon>Gunneridae</taxon>
        <taxon>Pentapetalae</taxon>
        <taxon>asterids</taxon>
        <taxon>lamiids</taxon>
        <taxon>Solanales</taxon>
        <taxon>Solanaceae</taxon>
        <taxon>Nicotianoideae</taxon>
        <taxon>Nicotianeae</taxon>
        <taxon>Nicotiana</taxon>
    </lineage>
</organism>
<name>A0AC58SU17_TOBAC</name>
<proteinExistence type="predicted"/>